<protein>
    <submittedName>
        <fullName evidence="2">Uncharacterized protein</fullName>
    </submittedName>
</protein>
<name>A0A6L9XTV2_9MICO</name>
<dbReference type="Proteomes" id="UP000474967">
    <property type="component" value="Unassembled WGS sequence"/>
</dbReference>
<feature type="region of interest" description="Disordered" evidence="1">
    <location>
        <begin position="82"/>
        <end position="109"/>
    </location>
</feature>
<organism evidence="2 3">
    <name type="scientific">Leifsonia tongyongensis</name>
    <dbReference type="NCBI Taxonomy" id="1268043"/>
    <lineage>
        <taxon>Bacteria</taxon>
        <taxon>Bacillati</taxon>
        <taxon>Actinomycetota</taxon>
        <taxon>Actinomycetes</taxon>
        <taxon>Micrococcales</taxon>
        <taxon>Microbacteriaceae</taxon>
        <taxon>Leifsonia</taxon>
    </lineage>
</organism>
<reference evidence="2 3" key="1">
    <citation type="journal article" date="2014" name="J. Microbiol.">
        <title>Diaminobutyricibacter tongyongensis gen. nov., sp. nov. and Homoserinibacter gongjuensis gen. nov., sp. nov. belong to the family Microbacteriaceae.</title>
        <authorList>
            <person name="Kim S.J."/>
            <person name="Ahn J.H."/>
            <person name="Weon H.Y."/>
            <person name="Hamada M."/>
            <person name="Suzuki K."/>
            <person name="Kwon S.W."/>
        </authorList>
    </citation>
    <scope>NUCLEOTIDE SEQUENCE [LARGE SCALE GENOMIC DNA]</scope>
    <source>
        <strain evidence="2 3">NBRC 108724</strain>
    </source>
</reference>
<evidence type="ECO:0000256" key="1">
    <source>
        <dbReference type="SAM" id="MobiDB-lite"/>
    </source>
</evidence>
<sequence>MKVREIEFRTLDEAVLHRIELGMDPDTREVTGGATMNDSRDDEPIGEFDQTNGEAPGLEGDDDGALTGDDREEHGVLTDLVRDVATDFHDRDADESTDAETPYSEEGRP</sequence>
<evidence type="ECO:0000313" key="3">
    <source>
        <dbReference type="Proteomes" id="UP000474967"/>
    </source>
</evidence>
<feature type="compositionally biased region" description="Basic and acidic residues" evidence="1">
    <location>
        <begin position="82"/>
        <end position="94"/>
    </location>
</feature>
<dbReference type="RefSeq" id="WP_163287788.1">
    <property type="nucleotide sequence ID" value="NZ_JAAGWY010000001.1"/>
</dbReference>
<feature type="region of interest" description="Disordered" evidence="1">
    <location>
        <begin position="24"/>
        <end position="70"/>
    </location>
</feature>
<proteinExistence type="predicted"/>
<keyword evidence="3" id="KW-1185">Reference proteome</keyword>
<comment type="caution">
    <text evidence="2">The sequence shown here is derived from an EMBL/GenBank/DDBJ whole genome shotgun (WGS) entry which is preliminary data.</text>
</comment>
<evidence type="ECO:0000313" key="2">
    <source>
        <dbReference type="EMBL" id="NEN04687.1"/>
    </source>
</evidence>
<dbReference type="EMBL" id="JAAGWY010000001">
    <property type="protein sequence ID" value="NEN04687.1"/>
    <property type="molecule type" value="Genomic_DNA"/>
</dbReference>
<dbReference type="AlphaFoldDB" id="A0A6L9XTV2"/>
<gene>
    <name evidence="2" type="ORF">G3T36_02275</name>
</gene>
<accession>A0A6L9XTV2</accession>